<organism evidence="1 2">
    <name type="scientific">Hypoxylon rubiginosum</name>
    <dbReference type="NCBI Taxonomy" id="110542"/>
    <lineage>
        <taxon>Eukaryota</taxon>
        <taxon>Fungi</taxon>
        <taxon>Dikarya</taxon>
        <taxon>Ascomycota</taxon>
        <taxon>Pezizomycotina</taxon>
        <taxon>Sordariomycetes</taxon>
        <taxon>Xylariomycetidae</taxon>
        <taxon>Xylariales</taxon>
        <taxon>Hypoxylaceae</taxon>
        <taxon>Hypoxylon</taxon>
    </lineage>
</organism>
<proteinExistence type="predicted"/>
<evidence type="ECO:0000313" key="2">
    <source>
        <dbReference type="Proteomes" id="UP001497680"/>
    </source>
</evidence>
<name>A0ACC0CJH4_9PEZI</name>
<reference evidence="1 2" key="1">
    <citation type="journal article" date="2022" name="New Phytol.">
        <title>Ecological generalism drives hyperdiversity of secondary metabolite gene clusters in xylarialean endophytes.</title>
        <authorList>
            <person name="Franco M.E.E."/>
            <person name="Wisecaver J.H."/>
            <person name="Arnold A.E."/>
            <person name="Ju Y.M."/>
            <person name="Slot J.C."/>
            <person name="Ahrendt S."/>
            <person name="Moore L.P."/>
            <person name="Eastman K.E."/>
            <person name="Scott K."/>
            <person name="Konkel Z."/>
            <person name="Mondo S.J."/>
            <person name="Kuo A."/>
            <person name="Hayes R.D."/>
            <person name="Haridas S."/>
            <person name="Andreopoulos B."/>
            <person name="Riley R."/>
            <person name="LaButti K."/>
            <person name="Pangilinan J."/>
            <person name="Lipzen A."/>
            <person name="Amirebrahimi M."/>
            <person name="Yan J."/>
            <person name="Adam C."/>
            <person name="Keymanesh K."/>
            <person name="Ng V."/>
            <person name="Louie K."/>
            <person name="Northen T."/>
            <person name="Drula E."/>
            <person name="Henrissat B."/>
            <person name="Hsieh H.M."/>
            <person name="Youens-Clark K."/>
            <person name="Lutzoni F."/>
            <person name="Miadlikowska J."/>
            <person name="Eastwood D.C."/>
            <person name="Hamelin R.C."/>
            <person name="Grigoriev I.V."/>
            <person name="U'Ren J.M."/>
        </authorList>
    </citation>
    <scope>NUCLEOTIDE SEQUENCE [LARGE SCALE GENOMIC DNA]</scope>
    <source>
        <strain evidence="1 2">ER1909</strain>
    </source>
</reference>
<protein>
    <submittedName>
        <fullName evidence="1">Uncharacterized protein</fullName>
    </submittedName>
</protein>
<comment type="caution">
    <text evidence="1">The sequence shown here is derived from an EMBL/GenBank/DDBJ whole genome shotgun (WGS) entry which is preliminary data.</text>
</comment>
<evidence type="ECO:0000313" key="1">
    <source>
        <dbReference type="EMBL" id="KAI6080526.1"/>
    </source>
</evidence>
<accession>A0ACC0CJH4</accession>
<keyword evidence="2" id="KW-1185">Reference proteome</keyword>
<gene>
    <name evidence="1" type="ORF">F4821DRAFT_275861</name>
</gene>
<sequence length="253" mass="28677">MEDIVSSTCPTLEELHSNQEDLIGIIRDLAEHSMDIQIPCIAVIEDRSSGKSSVLKAITELHLHPAPNDQDVTLKVQILSSDSSKEGECEVDGLRFHEHDLRGLVDSAKEILQGGPGVLYLSLVDLSEFYPSQLDNEPAANQQTVNRLMERYMAKGSILAIVPAYDASSQKILLEVKRYDQDKRRMLRTITKPDRLAPDSKDEKNFMRCVQNTNEPAYTPAWSWYILRNRSGVEVSHMREQRDQKESFFQSSS</sequence>
<dbReference type="Proteomes" id="UP001497680">
    <property type="component" value="Unassembled WGS sequence"/>
</dbReference>
<dbReference type="EMBL" id="MU394437">
    <property type="protein sequence ID" value="KAI6080526.1"/>
    <property type="molecule type" value="Genomic_DNA"/>
</dbReference>